<dbReference type="PANTHER" id="PTHR38115:SF1">
    <property type="entry name" value="LIPOCALIN-LIKE DOMAIN-CONTAINING PROTEIN"/>
    <property type="match status" value="1"/>
</dbReference>
<name>A0ABR4IHH5_9EURO</name>
<dbReference type="InterPro" id="IPR053037">
    <property type="entry name" value="Pericyclase_pydY-like"/>
</dbReference>
<dbReference type="PANTHER" id="PTHR38115">
    <property type="entry name" value="LIPOCALIN-LIKE DOMAIN-CONTAINING PROTEIN"/>
    <property type="match status" value="1"/>
</dbReference>
<proteinExistence type="predicted"/>
<reference evidence="1 2" key="1">
    <citation type="submission" date="2024-07" db="EMBL/GenBank/DDBJ databases">
        <title>Section-level genome sequencing and comparative genomics of Aspergillus sections Usti and Cavernicolus.</title>
        <authorList>
            <consortium name="Lawrence Berkeley National Laboratory"/>
            <person name="Nybo J.L."/>
            <person name="Vesth T.C."/>
            <person name="Theobald S."/>
            <person name="Frisvad J.C."/>
            <person name="Larsen T.O."/>
            <person name="Kjaerboelling I."/>
            <person name="Rothschild-Mancinelli K."/>
            <person name="Lyhne E.K."/>
            <person name="Kogle M.E."/>
            <person name="Barry K."/>
            <person name="Clum A."/>
            <person name="Na H."/>
            <person name="Ledsgaard L."/>
            <person name="Lin J."/>
            <person name="Lipzen A."/>
            <person name="Kuo A."/>
            <person name="Riley R."/>
            <person name="Mondo S."/>
            <person name="LaButti K."/>
            <person name="Haridas S."/>
            <person name="Pangalinan J."/>
            <person name="Salamov A.A."/>
            <person name="Simmons B.A."/>
            <person name="Magnuson J.K."/>
            <person name="Chen J."/>
            <person name="Drula E."/>
            <person name="Henrissat B."/>
            <person name="Wiebenga A."/>
            <person name="Lubbers R.J."/>
            <person name="Gomes A.C."/>
            <person name="Makela M.R."/>
            <person name="Stajich J."/>
            <person name="Grigoriev I.V."/>
            <person name="Mortensen U.H."/>
            <person name="De vries R.P."/>
            <person name="Baker S.E."/>
            <person name="Andersen M.R."/>
        </authorList>
    </citation>
    <scope>NUCLEOTIDE SEQUENCE [LARGE SCALE GENOMIC DNA]</scope>
    <source>
        <strain evidence="1 2">CBS 600.67</strain>
    </source>
</reference>
<keyword evidence="2" id="KW-1185">Reference proteome</keyword>
<evidence type="ECO:0000313" key="1">
    <source>
        <dbReference type="EMBL" id="KAL2827180.1"/>
    </source>
</evidence>
<comment type="caution">
    <text evidence="1">The sequence shown here is derived from an EMBL/GenBank/DDBJ whole genome shotgun (WGS) entry which is preliminary data.</text>
</comment>
<accession>A0ABR4IHH5</accession>
<organism evidence="1 2">
    <name type="scientific">Aspergillus cavernicola</name>
    <dbReference type="NCBI Taxonomy" id="176166"/>
    <lineage>
        <taxon>Eukaryota</taxon>
        <taxon>Fungi</taxon>
        <taxon>Dikarya</taxon>
        <taxon>Ascomycota</taxon>
        <taxon>Pezizomycotina</taxon>
        <taxon>Eurotiomycetes</taxon>
        <taxon>Eurotiomycetidae</taxon>
        <taxon>Eurotiales</taxon>
        <taxon>Aspergillaceae</taxon>
        <taxon>Aspergillus</taxon>
        <taxon>Aspergillus subgen. Nidulantes</taxon>
    </lineage>
</organism>
<protein>
    <submittedName>
        <fullName evidence="1">Uncharacterized protein</fullName>
    </submittedName>
</protein>
<gene>
    <name evidence="1" type="ORF">BDW59DRAFT_179196</name>
</gene>
<sequence length="215" mass="23830">MEGLAGPWVMDKGLSSGVDAILKIQGISWPLRKAVGLASIRLNISIYPDDKETSSGATVIDVLQTATGGLAGTRERRIMDWTAQDHTDYIFGPCKHCSCFVHGSASVENDGGVYPEFEVQTQSVDEKARRFLRGEIFEDGSSSVWVVSQSGRSDDKDVWVHTFVQNVDSEWTAEQVWGFEDIHGKKYHTRRLLVSNAKGHVMGRLVYRYEGTGST</sequence>
<dbReference type="Proteomes" id="UP001610335">
    <property type="component" value="Unassembled WGS sequence"/>
</dbReference>
<evidence type="ECO:0000313" key="2">
    <source>
        <dbReference type="Proteomes" id="UP001610335"/>
    </source>
</evidence>
<dbReference type="EMBL" id="JBFXLS010000026">
    <property type="protein sequence ID" value="KAL2827180.1"/>
    <property type="molecule type" value="Genomic_DNA"/>
</dbReference>